<feature type="domain" description="GGDEF" evidence="1">
    <location>
        <begin position="51"/>
        <end position="153"/>
    </location>
</feature>
<organism evidence="2 3">
    <name type="scientific">Shewanella aestuarii</name>
    <dbReference type="NCBI Taxonomy" id="1028752"/>
    <lineage>
        <taxon>Bacteria</taxon>
        <taxon>Pseudomonadati</taxon>
        <taxon>Pseudomonadota</taxon>
        <taxon>Gammaproteobacteria</taxon>
        <taxon>Alteromonadales</taxon>
        <taxon>Shewanellaceae</taxon>
        <taxon>Shewanella</taxon>
    </lineage>
</organism>
<accession>A0A6G9QLZ8</accession>
<dbReference type="Pfam" id="PF00990">
    <property type="entry name" value="GGDEF"/>
    <property type="match status" value="1"/>
</dbReference>
<dbReference type="RefSeq" id="WP_167679470.1">
    <property type="nucleotide sequence ID" value="NZ_CP050313.1"/>
</dbReference>
<dbReference type="InterPro" id="IPR000160">
    <property type="entry name" value="GGDEF_dom"/>
</dbReference>
<dbReference type="AlphaFoldDB" id="A0A6G9QLZ8"/>
<dbReference type="KEGG" id="saes:HBH39_14890"/>
<dbReference type="InterPro" id="IPR029787">
    <property type="entry name" value="Nucleotide_cyclase"/>
</dbReference>
<protein>
    <submittedName>
        <fullName evidence="2">GGDEF domain-containing protein</fullName>
    </submittedName>
</protein>
<gene>
    <name evidence="2" type="ORF">HBH39_14890</name>
</gene>
<dbReference type="Proteomes" id="UP000502608">
    <property type="component" value="Chromosome"/>
</dbReference>
<keyword evidence="3" id="KW-1185">Reference proteome</keyword>
<evidence type="ECO:0000259" key="1">
    <source>
        <dbReference type="Pfam" id="PF00990"/>
    </source>
</evidence>
<dbReference type="NCBIfam" id="TIGR00254">
    <property type="entry name" value="GGDEF"/>
    <property type="match status" value="1"/>
</dbReference>
<dbReference type="SUPFAM" id="SSF55073">
    <property type="entry name" value="Nucleotide cyclase"/>
    <property type="match status" value="1"/>
</dbReference>
<dbReference type="EMBL" id="CP050313">
    <property type="protein sequence ID" value="QIR15614.1"/>
    <property type="molecule type" value="Genomic_DNA"/>
</dbReference>
<evidence type="ECO:0000313" key="2">
    <source>
        <dbReference type="EMBL" id="QIR15614.1"/>
    </source>
</evidence>
<name>A0A6G9QLZ8_9GAMM</name>
<dbReference type="Gene3D" id="3.30.70.270">
    <property type="match status" value="1"/>
</dbReference>
<proteinExistence type="predicted"/>
<evidence type="ECO:0000313" key="3">
    <source>
        <dbReference type="Proteomes" id="UP000502608"/>
    </source>
</evidence>
<reference evidence="2 3" key="1">
    <citation type="submission" date="2020-03" db="EMBL/GenBank/DDBJ databases">
        <title>Complete genome sequence of Shewanella sp.</title>
        <authorList>
            <person name="Kim Y.-S."/>
            <person name="Kim S.-J."/>
            <person name="Jung H.-K."/>
            <person name="Kim K.-H."/>
        </authorList>
    </citation>
    <scope>NUCLEOTIDE SEQUENCE [LARGE SCALE GENOMIC DNA]</scope>
    <source>
        <strain evidence="2 3">PN3F2</strain>
    </source>
</reference>
<dbReference type="InterPro" id="IPR043128">
    <property type="entry name" value="Rev_trsase/Diguanyl_cyclase"/>
</dbReference>
<sequence>MQDIKALSGKQFCPETVKAAIPVLEAMDIIPVDHNYLKDEFEEARLAYYYKDPLTGLYNYRYLEHIISFNEELFGKHYACCYFINLLNFGQYNQQNSWLAGDNLLCNIARKLTQAINDAAIFRVFGDDFLILTEQYIKLDAAMLEANLQIAQFGIELELHELDLQTDKISTINDFSKLINQFINQSKSNRQFDKRGM</sequence>